<keyword evidence="1" id="KW-0175">Coiled coil</keyword>
<sequence>MLTLLEIVGPGTYAMTAKSKFEQCLVAARAANAKLAELADDLAAARLEVLKLEAAEQVLEKLGQSRLAKHSEIIVANQRLLAAQRAIGATYAEINQALDDAVKAFPDLRMMLGEAAGPRPQHLRGQPLWQPRRDLGEAALDAAIRHRPDQQRGER</sequence>
<dbReference type="Proteomes" id="UP000692816">
    <property type="component" value="Unassembled WGS sequence"/>
</dbReference>
<evidence type="ECO:0000256" key="1">
    <source>
        <dbReference type="SAM" id="Coils"/>
    </source>
</evidence>
<evidence type="ECO:0000313" key="3">
    <source>
        <dbReference type="Proteomes" id="UP000692816"/>
    </source>
</evidence>
<dbReference type="EMBL" id="JAGEPA010000001">
    <property type="protein sequence ID" value="MBO1427871.1"/>
    <property type="molecule type" value="Genomic_DNA"/>
</dbReference>
<feature type="coiled-coil region" evidence="1">
    <location>
        <begin position="28"/>
        <end position="55"/>
    </location>
</feature>
<protein>
    <recommendedName>
        <fullName evidence="4">Phasin domain-containing protein</fullName>
    </recommendedName>
</protein>
<comment type="caution">
    <text evidence="2">The sequence shown here is derived from an EMBL/GenBank/DDBJ whole genome shotgun (WGS) entry which is preliminary data.</text>
</comment>
<name>A0ABS3M8S7_9BRAD</name>
<accession>A0ABS3M8S7</accession>
<proteinExistence type="predicted"/>
<keyword evidence="3" id="KW-1185">Reference proteome</keyword>
<evidence type="ECO:0008006" key="4">
    <source>
        <dbReference type="Google" id="ProtNLM"/>
    </source>
</evidence>
<reference evidence="2" key="1">
    <citation type="journal article" date="2021" name="Int. J. Syst. Evol. Microbiol.">
        <title>Bradyrhizobium septentrionale sp. nov. (sv. septentrionale) and Bradyrhizobium quebecense sp. nov. (sv. septentrionale) associated with legumes native to Canada possess rearranged symbiosis genes and numerous insertion sequences.</title>
        <authorList>
            <person name="Bromfield E.S.P."/>
            <person name="Cloutier S."/>
        </authorList>
    </citation>
    <scope>NUCLEOTIDE SEQUENCE</scope>
    <source>
        <strain evidence="2">12S5</strain>
    </source>
</reference>
<evidence type="ECO:0000313" key="2">
    <source>
        <dbReference type="EMBL" id="MBO1427871.1"/>
    </source>
</evidence>
<gene>
    <name evidence="2" type="ORF">J4P68_00275</name>
</gene>
<dbReference type="RefSeq" id="WP_207829639.1">
    <property type="nucleotide sequence ID" value="NZ_CP088282.1"/>
</dbReference>
<organism evidence="2 3">
    <name type="scientific">Bradyrhizobium quebecense</name>
    <dbReference type="NCBI Taxonomy" id="2748629"/>
    <lineage>
        <taxon>Bacteria</taxon>
        <taxon>Pseudomonadati</taxon>
        <taxon>Pseudomonadota</taxon>
        <taxon>Alphaproteobacteria</taxon>
        <taxon>Hyphomicrobiales</taxon>
        <taxon>Nitrobacteraceae</taxon>
        <taxon>Bradyrhizobium</taxon>
    </lineage>
</organism>